<gene>
    <name evidence="6" type="ORF">C7999DRAFT_31281</name>
</gene>
<dbReference type="Pfam" id="PF00172">
    <property type="entry name" value="Zn_clus"/>
    <property type="match status" value="1"/>
</dbReference>
<dbReference type="CDD" id="cd00067">
    <property type="entry name" value="GAL4"/>
    <property type="match status" value="1"/>
</dbReference>
<dbReference type="SMART" id="SM00066">
    <property type="entry name" value="GAL4"/>
    <property type="match status" value="1"/>
</dbReference>
<dbReference type="GO" id="GO:0005634">
    <property type="term" value="C:nucleus"/>
    <property type="evidence" value="ECO:0007669"/>
    <property type="project" value="UniProtKB-SubCell"/>
</dbReference>
<dbReference type="GO" id="GO:0000981">
    <property type="term" value="F:DNA-binding transcription factor activity, RNA polymerase II-specific"/>
    <property type="evidence" value="ECO:0007669"/>
    <property type="project" value="InterPro"/>
</dbReference>
<dbReference type="InterPro" id="IPR001138">
    <property type="entry name" value="Zn2Cys6_DnaBD"/>
</dbReference>
<dbReference type="GO" id="GO:0003677">
    <property type="term" value="F:DNA binding"/>
    <property type="evidence" value="ECO:0007669"/>
    <property type="project" value="InterPro"/>
</dbReference>
<dbReference type="Pfam" id="PF04082">
    <property type="entry name" value="Fungal_trans"/>
    <property type="match status" value="1"/>
</dbReference>
<evidence type="ECO:0000256" key="2">
    <source>
        <dbReference type="ARBA" id="ARBA00022723"/>
    </source>
</evidence>
<keyword evidence="7" id="KW-1185">Reference proteome</keyword>
<dbReference type="InterPro" id="IPR036864">
    <property type="entry name" value="Zn2-C6_fun-type_DNA-bd_sf"/>
</dbReference>
<protein>
    <recommendedName>
        <fullName evidence="5">Zn(2)-C6 fungal-type domain-containing protein</fullName>
    </recommendedName>
</protein>
<dbReference type="Proteomes" id="UP001303647">
    <property type="component" value="Unassembled WGS sequence"/>
</dbReference>
<evidence type="ECO:0000256" key="4">
    <source>
        <dbReference type="SAM" id="MobiDB-lite"/>
    </source>
</evidence>
<dbReference type="InterPro" id="IPR007219">
    <property type="entry name" value="XnlR_reg_dom"/>
</dbReference>
<name>A0AAN7CVX3_9PEZI</name>
<dbReference type="AlphaFoldDB" id="A0AAN7CVX3"/>
<dbReference type="GO" id="GO:0008270">
    <property type="term" value="F:zinc ion binding"/>
    <property type="evidence" value="ECO:0007669"/>
    <property type="project" value="InterPro"/>
</dbReference>
<feature type="region of interest" description="Disordered" evidence="4">
    <location>
        <begin position="601"/>
        <end position="622"/>
    </location>
</feature>
<dbReference type="GO" id="GO:0006351">
    <property type="term" value="P:DNA-templated transcription"/>
    <property type="evidence" value="ECO:0007669"/>
    <property type="project" value="InterPro"/>
</dbReference>
<comment type="subcellular location">
    <subcellularLocation>
        <location evidence="1">Nucleus</location>
    </subcellularLocation>
</comment>
<dbReference type="PROSITE" id="PS00463">
    <property type="entry name" value="ZN2_CY6_FUNGAL_1"/>
    <property type="match status" value="1"/>
</dbReference>
<evidence type="ECO:0000256" key="1">
    <source>
        <dbReference type="ARBA" id="ARBA00004123"/>
    </source>
</evidence>
<feature type="domain" description="Zn(2)-C6 fungal-type" evidence="5">
    <location>
        <begin position="18"/>
        <end position="47"/>
    </location>
</feature>
<dbReference type="SUPFAM" id="SSF57701">
    <property type="entry name" value="Zn2/Cys6 DNA-binding domain"/>
    <property type="match status" value="1"/>
</dbReference>
<keyword evidence="3" id="KW-0539">Nucleus</keyword>
<feature type="region of interest" description="Disordered" evidence="4">
    <location>
        <begin position="82"/>
        <end position="111"/>
    </location>
</feature>
<sequence length="693" mass="76990">MSSVEPEKTTGKPTRVLACVLCKQRRVKCSRSFPCTNCIRAGVQCTQPAVHKRRRRFAERGLLERLQHYEYLLQQNNIKFEPLHGSPSASAAATPHDDHDDAHPARGSKDKEAIDVWQSIKRVTKALDDDDDDGSDGNSSSYDHADDNVKLAVQAHDHLLFGAPNPDVHLPSLHPDQVQIFRLWQIYLDNVNTLLKVTHTPTLQKRIIDAAADVENISEALEALMFSIYCAAVLSLTDDECIVSFHLSRDHLLARYQVASLYLYLVSVGPQVDPRSLACMVTVAIRIAQRMGMHTESSYNAPGCSALEAEMRRRLWWSLVLFDHRICEIVGQEKSTSLSPTWDCRPPLNVNDFEIRADMKKPPPARHDTSATEALFAVVRSELADFVRHSPSHLAIIGGNPSADVIAQSNRSEGGELKALETAVEDKYLAHCNPEVPLHFMTIWTTRSFFARSRLMEHYLTHAASAPEQLTGAQRSKALSYALRMLECDTQLRTSPLTSGYLWLVEVLYSPVLAYFHILNGLAKRPGGELADKAWKAVCDNYEALINGPKHHRTRLMFALKFSRVTLQTWEARQTLARQQNSPPEPPPRFVLDAMMRASQMRSSGEPPSVQSSSPREQSVGLTPSLSLSVASGTSPMSLLFPPPLDLGGLGAPGKGQHFGVSTPAGVFLDTSGQASMDMGVDQFWSDETFKWV</sequence>
<dbReference type="PANTHER" id="PTHR31001">
    <property type="entry name" value="UNCHARACTERIZED TRANSCRIPTIONAL REGULATORY PROTEIN"/>
    <property type="match status" value="1"/>
</dbReference>
<reference evidence="6" key="1">
    <citation type="journal article" date="2023" name="Mol. Phylogenet. Evol.">
        <title>Genome-scale phylogeny and comparative genomics of the fungal order Sordariales.</title>
        <authorList>
            <person name="Hensen N."/>
            <person name="Bonometti L."/>
            <person name="Westerberg I."/>
            <person name="Brannstrom I.O."/>
            <person name="Guillou S."/>
            <person name="Cros-Aarteil S."/>
            <person name="Calhoun S."/>
            <person name="Haridas S."/>
            <person name="Kuo A."/>
            <person name="Mondo S."/>
            <person name="Pangilinan J."/>
            <person name="Riley R."/>
            <person name="LaButti K."/>
            <person name="Andreopoulos B."/>
            <person name="Lipzen A."/>
            <person name="Chen C."/>
            <person name="Yan M."/>
            <person name="Daum C."/>
            <person name="Ng V."/>
            <person name="Clum A."/>
            <person name="Steindorff A."/>
            <person name="Ohm R.A."/>
            <person name="Martin F."/>
            <person name="Silar P."/>
            <person name="Natvig D.O."/>
            <person name="Lalanne C."/>
            <person name="Gautier V."/>
            <person name="Ament-Velasquez S.L."/>
            <person name="Kruys A."/>
            <person name="Hutchinson M.I."/>
            <person name="Powell A.J."/>
            <person name="Barry K."/>
            <person name="Miller A.N."/>
            <person name="Grigoriev I.V."/>
            <person name="Debuchy R."/>
            <person name="Gladieux P."/>
            <person name="Hiltunen Thoren M."/>
            <person name="Johannesson H."/>
        </authorList>
    </citation>
    <scope>NUCLEOTIDE SEQUENCE</scope>
    <source>
        <strain evidence="6">CBS 359.72</strain>
    </source>
</reference>
<dbReference type="SMART" id="SM00906">
    <property type="entry name" value="Fungal_trans"/>
    <property type="match status" value="1"/>
</dbReference>
<comment type="caution">
    <text evidence="6">The sequence shown here is derived from an EMBL/GenBank/DDBJ whole genome shotgun (WGS) entry which is preliminary data.</text>
</comment>
<dbReference type="InterPro" id="IPR050613">
    <property type="entry name" value="Sec_Metabolite_Reg"/>
</dbReference>
<proteinExistence type="predicted"/>
<feature type="region of interest" description="Disordered" evidence="4">
    <location>
        <begin position="125"/>
        <end position="144"/>
    </location>
</feature>
<dbReference type="EMBL" id="MU857640">
    <property type="protein sequence ID" value="KAK4248227.1"/>
    <property type="molecule type" value="Genomic_DNA"/>
</dbReference>
<dbReference type="Gene3D" id="4.10.240.10">
    <property type="entry name" value="Zn(2)-C6 fungal-type DNA-binding domain"/>
    <property type="match status" value="1"/>
</dbReference>
<dbReference type="PROSITE" id="PS50048">
    <property type="entry name" value="ZN2_CY6_FUNGAL_2"/>
    <property type="match status" value="1"/>
</dbReference>
<evidence type="ECO:0000259" key="5">
    <source>
        <dbReference type="PROSITE" id="PS50048"/>
    </source>
</evidence>
<feature type="compositionally biased region" description="Basic and acidic residues" evidence="4">
    <location>
        <begin position="95"/>
        <end position="111"/>
    </location>
</feature>
<dbReference type="PANTHER" id="PTHR31001:SF45">
    <property type="entry name" value="ZN(II)2CYS6 TRANSCRIPTION FACTOR (EUROFUNG)"/>
    <property type="match status" value="1"/>
</dbReference>
<organism evidence="6 7">
    <name type="scientific">Corynascus novoguineensis</name>
    <dbReference type="NCBI Taxonomy" id="1126955"/>
    <lineage>
        <taxon>Eukaryota</taxon>
        <taxon>Fungi</taxon>
        <taxon>Dikarya</taxon>
        <taxon>Ascomycota</taxon>
        <taxon>Pezizomycotina</taxon>
        <taxon>Sordariomycetes</taxon>
        <taxon>Sordariomycetidae</taxon>
        <taxon>Sordariales</taxon>
        <taxon>Chaetomiaceae</taxon>
        <taxon>Corynascus</taxon>
    </lineage>
</organism>
<reference evidence="6" key="2">
    <citation type="submission" date="2023-05" db="EMBL/GenBank/DDBJ databases">
        <authorList>
            <consortium name="Lawrence Berkeley National Laboratory"/>
            <person name="Steindorff A."/>
            <person name="Hensen N."/>
            <person name="Bonometti L."/>
            <person name="Westerberg I."/>
            <person name="Brannstrom I.O."/>
            <person name="Guillou S."/>
            <person name="Cros-Aarteil S."/>
            <person name="Calhoun S."/>
            <person name="Haridas S."/>
            <person name="Kuo A."/>
            <person name="Mondo S."/>
            <person name="Pangilinan J."/>
            <person name="Riley R."/>
            <person name="Labutti K."/>
            <person name="Andreopoulos B."/>
            <person name="Lipzen A."/>
            <person name="Chen C."/>
            <person name="Yanf M."/>
            <person name="Daum C."/>
            <person name="Ng V."/>
            <person name="Clum A."/>
            <person name="Ohm R."/>
            <person name="Martin F."/>
            <person name="Silar P."/>
            <person name="Natvig D."/>
            <person name="Lalanne C."/>
            <person name="Gautier V."/>
            <person name="Ament-Velasquez S.L."/>
            <person name="Kruys A."/>
            <person name="Hutchinson M.I."/>
            <person name="Powell A.J."/>
            <person name="Barry K."/>
            <person name="Miller A.N."/>
            <person name="Grigoriev I.V."/>
            <person name="Debuchy R."/>
            <person name="Gladieux P."/>
            <person name="Thoren M.H."/>
            <person name="Johannesson H."/>
        </authorList>
    </citation>
    <scope>NUCLEOTIDE SEQUENCE</scope>
    <source>
        <strain evidence="6">CBS 359.72</strain>
    </source>
</reference>
<dbReference type="CDD" id="cd12148">
    <property type="entry name" value="fungal_TF_MHR"/>
    <property type="match status" value="1"/>
</dbReference>
<evidence type="ECO:0000256" key="3">
    <source>
        <dbReference type="ARBA" id="ARBA00023242"/>
    </source>
</evidence>
<keyword evidence="2" id="KW-0479">Metal-binding</keyword>
<evidence type="ECO:0000313" key="7">
    <source>
        <dbReference type="Proteomes" id="UP001303647"/>
    </source>
</evidence>
<accession>A0AAN7CVX3</accession>
<feature type="compositionally biased region" description="Low complexity" evidence="4">
    <location>
        <begin position="603"/>
        <end position="615"/>
    </location>
</feature>
<evidence type="ECO:0000313" key="6">
    <source>
        <dbReference type="EMBL" id="KAK4248227.1"/>
    </source>
</evidence>